<dbReference type="InterPro" id="IPR036388">
    <property type="entry name" value="WH-like_DNA-bd_sf"/>
</dbReference>
<dbReference type="Pfam" id="PF00126">
    <property type="entry name" value="HTH_1"/>
    <property type="match status" value="1"/>
</dbReference>
<evidence type="ECO:0000256" key="3">
    <source>
        <dbReference type="ARBA" id="ARBA00023125"/>
    </source>
</evidence>
<dbReference type="OrthoDB" id="5526340at2"/>
<dbReference type="Pfam" id="PF03466">
    <property type="entry name" value="LysR_substrate"/>
    <property type="match status" value="1"/>
</dbReference>
<evidence type="ECO:0000313" key="7">
    <source>
        <dbReference type="Proteomes" id="UP000253370"/>
    </source>
</evidence>
<evidence type="ECO:0000256" key="1">
    <source>
        <dbReference type="ARBA" id="ARBA00009437"/>
    </source>
</evidence>
<keyword evidence="3" id="KW-0238">DNA-binding</keyword>
<dbReference type="PRINTS" id="PR00039">
    <property type="entry name" value="HTHLYSR"/>
</dbReference>
<dbReference type="EMBL" id="QNTQ01000002">
    <property type="protein sequence ID" value="RBI86940.1"/>
    <property type="molecule type" value="Genomic_DNA"/>
</dbReference>
<organism evidence="6 7">
    <name type="scientific">Rhodosalinus halophilus</name>
    <dbReference type="NCBI Taxonomy" id="2259333"/>
    <lineage>
        <taxon>Bacteria</taxon>
        <taxon>Pseudomonadati</taxon>
        <taxon>Pseudomonadota</taxon>
        <taxon>Alphaproteobacteria</taxon>
        <taxon>Rhodobacterales</taxon>
        <taxon>Paracoccaceae</taxon>
        <taxon>Rhodosalinus</taxon>
    </lineage>
</organism>
<reference evidence="6 7" key="1">
    <citation type="submission" date="2018-07" db="EMBL/GenBank/DDBJ databases">
        <title>Rhodosalinus sp. strain E84T genomic sequence and assembly.</title>
        <authorList>
            <person name="Liu Z.-W."/>
            <person name="Lu D.-C."/>
        </authorList>
    </citation>
    <scope>NUCLEOTIDE SEQUENCE [LARGE SCALE GENOMIC DNA]</scope>
    <source>
        <strain evidence="6 7">E84</strain>
    </source>
</reference>
<dbReference type="InterPro" id="IPR000847">
    <property type="entry name" value="LysR_HTH_N"/>
</dbReference>
<comment type="caution">
    <text evidence="6">The sequence shown here is derived from an EMBL/GenBank/DDBJ whole genome shotgun (WGS) entry which is preliminary data.</text>
</comment>
<dbReference type="Proteomes" id="UP000253370">
    <property type="component" value="Unassembled WGS sequence"/>
</dbReference>
<evidence type="ECO:0000256" key="4">
    <source>
        <dbReference type="ARBA" id="ARBA00023163"/>
    </source>
</evidence>
<evidence type="ECO:0000256" key="2">
    <source>
        <dbReference type="ARBA" id="ARBA00023015"/>
    </source>
</evidence>
<dbReference type="PROSITE" id="PS50931">
    <property type="entry name" value="HTH_LYSR"/>
    <property type="match status" value="1"/>
</dbReference>
<dbReference type="InterPro" id="IPR005119">
    <property type="entry name" value="LysR_subst-bd"/>
</dbReference>
<dbReference type="SUPFAM" id="SSF46785">
    <property type="entry name" value="Winged helix' DNA-binding domain"/>
    <property type="match status" value="1"/>
</dbReference>
<evidence type="ECO:0000313" key="6">
    <source>
        <dbReference type="EMBL" id="RBI86940.1"/>
    </source>
</evidence>
<dbReference type="AlphaFoldDB" id="A0A365UC01"/>
<comment type="similarity">
    <text evidence="1">Belongs to the LysR transcriptional regulatory family.</text>
</comment>
<dbReference type="InterPro" id="IPR058163">
    <property type="entry name" value="LysR-type_TF_proteobact-type"/>
</dbReference>
<feature type="domain" description="HTH lysR-type" evidence="5">
    <location>
        <begin position="9"/>
        <end position="66"/>
    </location>
</feature>
<dbReference type="GO" id="GO:0003700">
    <property type="term" value="F:DNA-binding transcription factor activity"/>
    <property type="evidence" value="ECO:0007669"/>
    <property type="project" value="InterPro"/>
</dbReference>
<dbReference type="RefSeq" id="WP_113287788.1">
    <property type="nucleotide sequence ID" value="NZ_QNTQ01000002.1"/>
</dbReference>
<name>A0A365UC01_9RHOB</name>
<dbReference type="PANTHER" id="PTHR30537:SF26">
    <property type="entry name" value="GLYCINE CLEAVAGE SYSTEM TRANSCRIPTIONAL ACTIVATOR"/>
    <property type="match status" value="1"/>
</dbReference>
<dbReference type="FunFam" id="3.40.190.10:FF:000017">
    <property type="entry name" value="Glycine cleavage system transcriptional activator"/>
    <property type="match status" value="1"/>
</dbReference>
<proteinExistence type="inferred from homology"/>
<dbReference type="SUPFAM" id="SSF53850">
    <property type="entry name" value="Periplasmic binding protein-like II"/>
    <property type="match status" value="1"/>
</dbReference>
<keyword evidence="4" id="KW-0804">Transcription</keyword>
<dbReference type="GO" id="GO:0043565">
    <property type="term" value="F:sequence-specific DNA binding"/>
    <property type="evidence" value="ECO:0007669"/>
    <property type="project" value="TreeGrafter"/>
</dbReference>
<dbReference type="Gene3D" id="3.40.190.10">
    <property type="entry name" value="Periplasmic binding protein-like II"/>
    <property type="match status" value="2"/>
</dbReference>
<keyword evidence="2" id="KW-0805">Transcription regulation</keyword>
<gene>
    <name evidence="6" type="ORF">DRV85_02105</name>
</gene>
<keyword evidence="7" id="KW-1185">Reference proteome</keyword>
<dbReference type="PANTHER" id="PTHR30537">
    <property type="entry name" value="HTH-TYPE TRANSCRIPTIONAL REGULATOR"/>
    <property type="match status" value="1"/>
</dbReference>
<dbReference type="Gene3D" id="1.10.10.10">
    <property type="entry name" value="Winged helix-like DNA-binding domain superfamily/Winged helix DNA-binding domain"/>
    <property type="match status" value="1"/>
</dbReference>
<sequence>MPWSRRYLPSLALLRAFEAVLRAGSTTAAAEELGMSQGAVSRHIQSLEAQLGTELFLRERRALVPTEAARHYGRSVAQALDLIGRASMELTANPGGGTLSLAILPALGTRWLAPRLPAFLSAHPGVTINLATRLRAVDFEAEGFDAAIHFGAPDRPGCDHLKLGDEPLVAACAPAFLKAHPIARAEDLLRLPLLQLETRPRAWERWFAHHGIEGASPQGMIFDQFATMTQAAIAGVGVALLPEFLADAEFADGRLTRAWGEAVTGRGAYWLVWPRARADYPPLKAFRDWMGRQSLGAGG</sequence>
<dbReference type="GO" id="GO:0006351">
    <property type="term" value="P:DNA-templated transcription"/>
    <property type="evidence" value="ECO:0007669"/>
    <property type="project" value="TreeGrafter"/>
</dbReference>
<accession>A0A365UC01</accession>
<protein>
    <submittedName>
        <fullName evidence="6">LysR family transcriptional regulator</fullName>
    </submittedName>
</protein>
<evidence type="ECO:0000259" key="5">
    <source>
        <dbReference type="PROSITE" id="PS50931"/>
    </source>
</evidence>
<dbReference type="InterPro" id="IPR036390">
    <property type="entry name" value="WH_DNA-bd_sf"/>
</dbReference>